<dbReference type="InterPro" id="IPR037185">
    <property type="entry name" value="EmrE-like"/>
</dbReference>
<protein>
    <submittedName>
        <fullName evidence="6">Glucose-6-phosphate/phosphate translocator 1, chloroplastic</fullName>
    </submittedName>
</protein>
<evidence type="ECO:0000259" key="5">
    <source>
        <dbReference type="Pfam" id="PF03151"/>
    </source>
</evidence>
<dbReference type="EnsemblPlants" id="EMT25193">
    <property type="protein sequence ID" value="EMT25193"/>
    <property type="gene ID" value="F775_29438"/>
</dbReference>
<accession>M8BTQ9</accession>
<keyword evidence="4" id="KW-0472">Membrane</keyword>
<feature type="domain" description="Sugar phosphate transporter" evidence="5">
    <location>
        <begin position="230"/>
        <end position="539"/>
    </location>
</feature>
<evidence type="ECO:0000256" key="1">
    <source>
        <dbReference type="ARBA" id="ARBA00004141"/>
    </source>
</evidence>
<dbReference type="InterPro" id="IPR050186">
    <property type="entry name" value="TPT_transporter"/>
</dbReference>
<dbReference type="SUPFAM" id="SSF103481">
    <property type="entry name" value="Multidrug resistance efflux transporter EmrE"/>
    <property type="match status" value="2"/>
</dbReference>
<keyword evidence="2" id="KW-0812">Transmembrane</keyword>
<evidence type="ECO:0000313" key="6">
    <source>
        <dbReference type="EnsemblPlants" id="EMT25193"/>
    </source>
</evidence>
<dbReference type="AlphaFoldDB" id="M8BTQ9"/>
<comment type="subcellular location">
    <subcellularLocation>
        <location evidence="1">Membrane</location>
        <topology evidence="1">Multi-pass membrane protein</topology>
    </subcellularLocation>
</comment>
<evidence type="ECO:0000256" key="2">
    <source>
        <dbReference type="ARBA" id="ARBA00022692"/>
    </source>
</evidence>
<proteinExistence type="predicted"/>
<dbReference type="GO" id="GO:0016020">
    <property type="term" value="C:membrane"/>
    <property type="evidence" value="ECO:0007669"/>
    <property type="project" value="UniProtKB-SubCell"/>
</dbReference>
<organism evidence="6">
    <name type="scientific">Aegilops tauschii</name>
    <name type="common">Tausch's goatgrass</name>
    <name type="synonym">Aegilops squarrosa</name>
    <dbReference type="NCBI Taxonomy" id="37682"/>
    <lineage>
        <taxon>Eukaryota</taxon>
        <taxon>Viridiplantae</taxon>
        <taxon>Streptophyta</taxon>
        <taxon>Embryophyta</taxon>
        <taxon>Tracheophyta</taxon>
        <taxon>Spermatophyta</taxon>
        <taxon>Magnoliopsida</taxon>
        <taxon>Liliopsida</taxon>
        <taxon>Poales</taxon>
        <taxon>Poaceae</taxon>
        <taxon>BOP clade</taxon>
        <taxon>Pooideae</taxon>
        <taxon>Triticodae</taxon>
        <taxon>Triticeae</taxon>
        <taxon>Triticinae</taxon>
        <taxon>Aegilops</taxon>
    </lineage>
</organism>
<evidence type="ECO:0000256" key="3">
    <source>
        <dbReference type="ARBA" id="ARBA00022989"/>
    </source>
</evidence>
<dbReference type="PANTHER" id="PTHR11132">
    <property type="entry name" value="SOLUTE CARRIER FAMILY 35"/>
    <property type="match status" value="1"/>
</dbReference>
<dbReference type="Pfam" id="PF03151">
    <property type="entry name" value="TPT"/>
    <property type="match status" value="1"/>
</dbReference>
<sequence>MDSTTTHQAPQGGLMTRARARAIETEVNSFLSEVHLDSHESWILPQMESLCILRCHGEVHEEARRETQVHMEKEEEEGHAKHEEAEVPYYPGCPATRSPGHCRFTNKNKAGNKGKICTQSKAGMLTKNRCLNYRFQGAMIPAVKLSPAAFSVTNQRSKSAFVPSVSILNMKKFASCSLRPLYLTRLDDPHTSELKPRRQLLDFRCAASAADDKESKAEVVPASSEVAQKLKISIYFATWWALNVIFNIYNKKVLNAFPYPWLTSTLSLACGSAMMLFSWVTCLVEAPKTDLDFWKALFPVAVAHTIGHVAATVSMSKVAVSFTHIIKSAEPAFSVLVSRFILGESFPMPVYLSLLPIIGGCGLAAATELNFNMIGEAAILMYSFHDANSLILPPGFMGAMISNLAFVFRNIFSKRGMKGKSVSGMNYYACLSIMSLVILTPFAIAMEGPQMWAAGWQKALADVGPNVLWWIGAQSVFYHLYNQVSYMSLDQISPLTFSIGNTMKRISVIVSSIIIFRTPVRPVNALGAAIAIFGTFLYSQVSFYEKRD</sequence>
<name>M8BTQ9_AEGTA</name>
<reference evidence="6" key="1">
    <citation type="submission" date="2015-06" db="UniProtKB">
        <authorList>
            <consortium name="EnsemblPlants"/>
        </authorList>
    </citation>
    <scope>IDENTIFICATION</scope>
</reference>
<keyword evidence="3" id="KW-1133">Transmembrane helix</keyword>
<evidence type="ECO:0000256" key="4">
    <source>
        <dbReference type="ARBA" id="ARBA00023136"/>
    </source>
</evidence>
<dbReference type="InterPro" id="IPR004853">
    <property type="entry name" value="Sugar_P_trans_dom"/>
</dbReference>